<dbReference type="InterPro" id="IPR056924">
    <property type="entry name" value="SH3_Tf2-1"/>
</dbReference>
<dbReference type="Gene3D" id="3.10.10.10">
    <property type="entry name" value="HIV Type 1 Reverse Transcriptase, subunit A, domain 1"/>
    <property type="match status" value="1"/>
</dbReference>
<evidence type="ECO:0000259" key="3">
    <source>
        <dbReference type="PROSITE" id="PS50013"/>
    </source>
</evidence>
<gene>
    <name evidence="6" type="ORF">RIMI_LOCUS21396825</name>
</gene>
<name>A0ABN9MIA8_9NEOB</name>
<dbReference type="InterPro" id="IPR016197">
    <property type="entry name" value="Chromo-like_dom_sf"/>
</dbReference>
<dbReference type="SUPFAM" id="SSF53098">
    <property type="entry name" value="Ribonuclease H-like"/>
    <property type="match status" value="1"/>
</dbReference>
<dbReference type="InterPro" id="IPR043502">
    <property type="entry name" value="DNA/RNA_pol_sf"/>
</dbReference>
<dbReference type="SUPFAM" id="SSF57756">
    <property type="entry name" value="Retrovirus zinc finger-like domains"/>
    <property type="match status" value="1"/>
</dbReference>
<dbReference type="InterPro" id="IPR000953">
    <property type="entry name" value="Chromo/chromo_shadow_dom"/>
</dbReference>
<dbReference type="Gene3D" id="2.40.50.40">
    <property type="match status" value="1"/>
</dbReference>
<feature type="domain" description="Chromo" evidence="3">
    <location>
        <begin position="419"/>
        <end position="466"/>
    </location>
</feature>
<dbReference type="Pfam" id="PF24626">
    <property type="entry name" value="SH3_Tf2-1"/>
    <property type="match status" value="1"/>
</dbReference>
<evidence type="ECO:0000313" key="7">
    <source>
        <dbReference type="Proteomes" id="UP001176940"/>
    </source>
</evidence>
<proteinExistence type="predicted"/>
<dbReference type="Proteomes" id="UP001176940">
    <property type="component" value="Unassembled WGS sequence"/>
</dbReference>
<feature type="domain" description="Integrase catalytic" evidence="5">
    <location>
        <begin position="122"/>
        <end position="285"/>
    </location>
</feature>
<evidence type="ECO:0000259" key="5">
    <source>
        <dbReference type="PROSITE" id="PS50994"/>
    </source>
</evidence>
<dbReference type="SMART" id="SM00298">
    <property type="entry name" value="CHROMO"/>
    <property type="match status" value="1"/>
</dbReference>
<comment type="subcellular location">
    <subcellularLocation>
        <location evidence="1">Nucleus</location>
    </subcellularLocation>
</comment>
<dbReference type="InterPro" id="IPR043128">
    <property type="entry name" value="Rev_trsase/Diguanyl_cyclase"/>
</dbReference>
<dbReference type="PANTHER" id="PTHR37984:SF15">
    <property type="entry name" value="INTEGRASE CATALYTIC DOMAIN-CONTAINING PROTEIN"/>
    <property type="match status" value="1"/>
</dbReference>
<dbReference type="InterPro" id="IPR001878">
    <property type="entry name" value="Znf_CCHC"/>
</dbReference>
<dbReference type="PROSITE" id="PS50994">
    <property type="entry name" value="INTEGRASE"/>
    <property type="match status" value="1"/>
</dbReference>
<dbReference type="SMART" id="SM00343">
    <property type="entry name" value="ZnF_C2HC"/>
    <property type="match status" value="1"/>
</dbReference>
<evidence type="ECO:0000256" key="1">
    <source>
        <dbReference type="ARBA" id="ARBA00004123"/>
    </source>
</evidence>
<dbReference type="InterPro" id="IPR023780">
    <property type="entry name" value="Chromo_domain"/>
</dbReference>
<dbReference type="PROSITE" id="PS50158">
    <property type="entry name" value="ZF_CCHC"/>
    <property type="match status" value="1"/>
</dbReference>
<comment type="caution">
    <text evidence="6">The sequence shown here is derived from an EMBL/GenBank/DDBJ whole genome shotgun (WGS) entry which is preliminary data.</text>
</comment>
<reference evidence="6" key="1">
    <citation type="submission" date="2023-07" db="EMBL/GenBank/DDBJ databases">
        <authorList>
            <person name="Stuckert A."/>
        </authorList>
    </citation>
    <scope>NUCLEOTIDE SEQUENCE</scope>
</reference>
<dbReference type="Pfam" id="PF00665">
    <property type="entry name" value="rve"/>
    <property type="match status" value="1"/>
</dbReference>
<evidence type="ECO:0000313" key="6">
    <source>
        <dbReference type="EMBL" id="CAJ0966523.1"/>
    </source>
</evidence>
<keyword evidence="7" id="KW-1185">Reference proteome</keyword>
<dbReference type="Gene3D" id="3.30.70.270">
    <property type="match status" value="1"/>
</dbReference>
<dbReference type="Gene3D" id="3.30.420.10">
    <property type="entry name" value="Ribonuclease H-like superfamily/Ribonuclease H"/>
    <property type="match status" value="1"/>
</dbReference>
<dbReference type="PANTHER" id="PTHR37984">
    <property type="entry name" value="PROTEIN CBG26694"/>
    <property type="match status" value="1"/>
</dbReference>
<dbReference type="InterPro" id="IPR001584">
    <property type="entry name" value="Integrase_cat-core"/>
</dbReference>
<organism evidence="6 7">
    <name type="scientific">Ranitomeya imitator</name>
    <name type="common">mimic poison frog</name>
    <dbReference type="NCBI Taxonomy" id="111125"/>
    <lineage>
        <taxon>Eukaryota</taxon>
        <taxon>Metazoa</taxon>
        <taxon>Chordata</taxon>
        <taxon>Craniata</taxon>
        <taxon>Vertebrata</taxon>
        <taxon>Euteleostomi</taxon>
        <taxon>Amphibia</taxon>
        <taxon>Batrachia</taxon>
        <taxon>Anura</taxon>
        <taxon>Neobatrachia</taxon>
        <taxon>Hyloidea</taxon>
        <taxon>Dendrobatidae</taxon>
        <taxon>Dendrobatinae</taxon>
        <taxon>Ranitomeya</taxon>
    </lineage>
</organism>
<keyword evidence="2" id="KW-0479">Metal-binding</keyword>
<dbReference type="InterPro" id="IPR036875">
    <property type="entry name" value="Znf_CCHC_sf"/>
</dbReference>
<sequence>MCLQLGKGDGSHEIPSVITHYLACLKIYSAQPRLRFFLQELGQNFRGVSVVAQTLHSQYSLLTLASSCPIMGHLVCNSGSCMDGVVVRLRSVDELSLLQEDKEEEEGVQTATANCFLDRGLGRTVPKLLSPVDPASTTFTQCAVMDTMSVIWVACDRFSKMVHLVPLSKLPSSSDLVPLFFQHVVRLHGIPENIVSDRGSQFVSRFWRSFCAKMSIDLSFSSDFHPQTNGQTERTNQTLETYLRCFVSADQDDWVSFLPLAEFALNNRASSATLVSPFFCNSGFHPRFSSGQVEPSDCPGVDTVVDRLQQIWTHVVNNLTLSQEKAQHFANRRRCVGPRLRVGDLVWLSSRYVPMKVSSPKFKPRFIGPYKNPVSFRLALPASFAIHNVFHRSLLRRYVAPMVPSVDPPAPVLVEGELEYVEKILDSRISRRKLQYLVKWKGYGQEDNSWVFAPDVHAADLVPAFHLARPDRPGGSACYHDFALLAGSSGMQSGTSAPTRSSPSLPSHHCTQNEVFSSSSISSLHTEQERGLLLLIHLITAHRTRSSPPHPSHHCTQNEVFSSSSISSLHTEQGLLLLIHLRGLLLLIHLITAHRTRSSPSHHCTQNEVFSISSLHTERGLLLLIHLITAHRTRPLLMHPMILFALAAAAWHWLLQDIVPVCQIKGISKLVKLCLPKVQCFCDSLTSPPSERQDTLASKEETAGTMTAESRLEQVFSIIRSLQKDVEGLQKKFGSNEQVFGQTLQDLRNRMAAQKHKLAVWTGFLGHKHANSCTKPAGKTSREVEEVPMQIDSIHRREINERREHHLCESLCFYCGQSDHFLINCPKCPRRPNKVLAAVGEYDNCDDESDISGCSLPLNAVFHSLSMTSPPKELKEKNSHCSLPIKILCSGQWISSADMIESGAGGNFMDIAFAKEHGIEIQQRTSPITMETMNPIINWETKEIIFPTRSNSALTEAVPESTATEPHVQHIEFFDICEKNADQLPPHRHYDCPIELLPGADIPFGNVYPLAAQELQALKEYIDENLAKGFIRPSSSPAGAPIFFVKKKDGSLRLCVDYRELNKVIIRNCYPLPLIPELLERVRHAKVFFKLDLRGAYNLEHEEHVKAVLRHLKENQRNKRTRRKNASSIILRYSS</sequence>
<dbReference type="PROSITE" id="PS50013">
    <property type="entry name" value="CHROMO_2"/>
    <property type="match status" value="1"/>
</dbReference>
<dbReference type="InterPro" id="IPR050951">
    <property type="entry name" value="Retrovirus_Pol_polyprotein"/>
</dbReference>
<dbReference type="CDD" id="cd00024">
    <property type="entry name" value="CD_CSD"/>
    <property type="match status" value="1"/>
</dbReference>
<accession>A0ABN9MIA8</accession>
<dbReference type="SUPFAM" id="SSF54160">
    <property type="entry name" value="Chromo domain-like"/>
    <property type="match status" value="1"/>
</dbReference>
<feature type="domain" description="CCHC-type" evidence="4">
    <location>
        <begin position="812"/>
        <end position="827"/>
    </location>
</feature>
<dbReference type="SUPFAM" id="SSF56672">
    <property type="entry name" value="DNA/RNA polymerases"/>
    <property type="match status" value="1"/>
</dbReference>
<keyword evidence="2" id="KW-0862">Zinc</keyword>
<evidence type="ECO:0000256" key="2">
    <source>
        <dbReference type="PROSITE-ProRule" id="PRU00047"/>
    </source>
</evidence>
<dbReference type="InterPro" id="IPR036397">
    <property type="entry name" value="RNaseH_sf"/>
</dbReference>
<protein>
    <submittedName>
        <fullName evidence="6">Uncharacterized protein</fullName>
    </submittedName>
</protein>
<dbReference type="InterPro" id="IPR012337">
    <property type="entry name" value="RNaseH-like_sf"/>
</dbReference>
<dbReference type="EMBL" id="CAUEEQ010075284">
    <property type="protein sequence ID" value="CAJ0966523.1"/>
    <property type="molecule type" value="Genomic_DNA"/>
</dbReference>
<evidence type="ECO:0000259" key="4">
    <source>
        <dbReference type="PROSITE" id="PS50158"/>
    </source>
</evidence>
<keyword evidence="2" id="KW-0863">Zinc-finger</keyword>
<dbReference type="Pfam" id="PF00385">
    <property type="entry name" value="Chromo"/>
    <property type="match status" value="1"/>
</dbReference>
<dbReference type="CDD" id="cd01647">
    <property type="entry name" value="RT_LTR"/>
    <property type="match status" value="1"/>
</dbReference>